<organism evidence="1 2">
    <name type="scientific">Labrys wisconsinensis</name>
    <dbReference type="NCBI Taxonomy" id="425677"/>
    <lineage>
        <taxon>Bacteria</taxon>
        <taxon>Pseudomonadati</taxon>
        <taxon>Pseudomonadota</taxon>
        <taxon>Alphaproteobacteria</taxon>
        <taxon>Hyphomicrobiales</taxon>
        <taxon>Xanthobacteraceae</taxon>
        <taxon>Labrys</taxon>
    </lineage>
</organism>
<dbReference type="InterPro" id="IPR010451">
    <property type="entry name" value="Acetoacetate_decarboxylase"/>
</dbReference>
<reference evidence="1 2" key="1">
    <citation type="submission" date="2023-07" db="EMBL/GenBank/DDBJ databases">
        <title>Genomic Encyclopedia of Type Strains, Phase IV (KMG-IV): sequencing the most valuable type-strain genomes for metagenomic binning, comparative biology and taxonomic classification.</title>
        <authorList>
            <person name="Goeker M."/>
        </authorList>
    </citation>
    <scope>NUCLEOTIDE SEQUENCE [LARGE SCALE GENOMIC DNA]</scope>
    <source>
        <strain evidence="1 2">DSM 19619</strain>
    </source>
</reference>
<keyword evidence="1" id="KW-0456">Lyase</keyword>
<accession>A0ABU0JJK8</accession>
<dbReference type="EMBL" id="JAUSVX010000023">
    <property type="protein sequence ID" value="MDQ0474472.1"/>
    <property type="molecule type" value="Genomic_DNA"/>
</dbReference>
<comment type="caution">
    <text evidence="1">The sequence shown here is derived from an EMBL/GenBank/DDBJ whole genome shotgun (WGS) entry which is preliminary data.</text>
</comment>
<evidence type="ECO:0000313" key="2">
    <source>
        <dbReference type="Proteomes" id="UP001242480"/>
    </source>
</evidence>
<dbReference type="GO" id="GO:0047602">
    <property type="term" value="F:acetoacetate decarboxylase activity"/>
    <property type="evidence" value="ECO:0007669"/>
    <property type="project" value="UniProtKB-EC"/>
</dbReference>
<keyword evidence="2" id="KW-1185">Reference proteome</keyword>
<proteinExistence type="predicted"/>
<dbReference type="RefSeq" id="WP_307284153.1">
    <property type="nucleotide sequence ID" value="NZ_JAUSVX010000023.1"/>
</dbReference>
<name>A0ABU0JJK8_9HYPH</name>
<dbReference type="Pfam" id="PF06314">
    <property type="entry name" value="ADC"/>
    <property type="match status" value="1"/>
</dbReference>
<dbReference type="InterPro" id="IPR023375">
    <property type="entry name" value="ADC_dom_sf"/>
</dbReference>
<dbReference type="SUPFAM" id="SSF160104">
    <property type="entry name" value="Acetoacetate decarboxylase-like"/>
    <property type="match status" value="1"/>
</dbReference>
<dbReference type="Gene3D" id="2.40.400.10">
    <property type="entry name" value="Acetoacetate decarboxylase-like"/>
    <property type="match status" value="1"/>
</dbReference>
<gene>
    <name evidence="1" type="ORF">QO011_007513</name>
</gene>
<protein>
    <submittedName>
        <fullName evidence="1">Acetoacetate decarboxylase</fullName>
        <ecNumber evidence="1">4.1.1.4</ecNumber>
    </submittedName>
</protein>
<dbReference type="EC" id="4.1.1.4" evidence="1"/>
<evidence type="ECO:0000313" key="1">
    <source>
        <dbReference type="EMBL" id="MDQ0474472.1"/>
    </source>
</evidence>
<sequence length="272" mass="29865">MAEPDGTGKDLRRGGLDRLTVKDILLPGFSTPWDAPTVPPFPFAFRNVEVLTLAWRTSEAAVARILPPPLEPASDVVLAHIYRMTDTDWLGPYFESNVSVGCRLPGTDVAGSYSPYLVLGSDVGVVHGREVHGQPKKLGEPKLELRGDLVVGLVARNGIDILTGTMAYKQRRDTLASLTAHFDFAENINLKAIDHIDGRPAIRQLTARRLADVTVHECWGGPCTVELRPHAQVPVHRLPVIDMLDGLHWRADFTLVPGRIVHDYLAEAGRTP</sequence>
<dbReference type="NCBIfam" id="NF002614">
    <property type="entry name" value="PRK02265.1"/>
    <property type="match status" value="1"/>
</dbReference>
<dbReference type="Proteomes" id="UP001242480">
    <property type="component" value="Unassembled WGS sequence"/>
</dbReference>